<reference evidence="4 5" key="1">
    <citation type="submission" date="2019-07" db="EMBL/GenBank/DDBJ databases">
        <title>New species of Amycolatopsis and Streptomyces.</title>
        <authorList>
            <person name="Duangmal K."/>
            <person name="Teo W.F.A."/>
            <person name="Lipun K."/>
        </authorList>
    </citation>
    <scope>NUCLEOTIDE SEQUENCE [LARGE SCALE GENOMIC DNA]</scope>
    <source>
        <strain evidence="4 5">JCM 30562</strain>
    </source>
</reference>
<dbReference type="Proteomes" id="UP000318578">
    <property type="component" value="Unassembled WGS sequence"/>
</dbReference>
<dbReference type="Pfam" id="PF08044">
    <property type="entry name" value="DUF1707"/>
    <property type="match status" value="1"/>
</dbReference>
<feature type="region of interest" description="Disordered" evidence="1">
    <location>
        <begin position="73"/>
        <end position="94"/>
    </location>
</feature>
<feature type="transmembrane region" description="Helical" evidence="2">
    <location>
        <begin position="125"/>
        <end position="145"/>
    </location>
</feature>
<feature type="compositionally biased region" description="Low complexity" evidence="1">
    <location>
        <begin position="85"/>
        <end position="94"/>
    </location>
</feature>
<feature type="transmembrane region" description="Helical" evidence="2">
    <location>
        <begin position="102"/>
        <end position="119"/>
    </location>
</feature>
<feature type="region of interest" description="Disordered" evidence="1">
    <location>
        <begin position="182"/>
        <end position="219"/>
    </location>
</feature>
<keyword evidence="5" id="KW-1185">Reference proteome</keyword>
<feature type="domain" description="DUF1707" evidence="3">
    <location>
        <begin position="20"/>
        <end position="72"/>
    </location>
</feature>
<evidence type="ECO:0000256" key="2">
    <source>
        <dbReference type="SAM" id="Phobius"/>
    </source>
</evidence>
<dbReference type="OrthoDB" id="3534574at2"/>
<name>A0A557ZQT1_9PSEU</name>
<feature type="compositionally biased region" description="Basic and acidic residues" evidence="1">
    <location>
        <begin position="182"/>
        <end position="212"/>
    </location>
</feature>
<gene>
    <name evidence="4" type="ORF">FNH06_37865</name>
</gene>
<evidence type="ECO:0000313" key="5">
    <source>
        <dbReference type="Proteomes" id="UP000318578"/>
    </source>
</evidence>
<evidence type="ECO:0000313" key="4">
    <source>
        <dbReference type="EMBL" id="TVT14341.1"/>
    </source>
</evidence>
<keyword evidence="2" id="KW-0812">Transmembrane</keyword>
<keyword evidence="2" id="KW-0472">Membrane</keyword>
<keyword evidence="2" id="KW-1133">Transmembrane helix</keyword>
<dbReference type="InterPro" id="IPR012551">
    <property type="entry name" value="DUF1707_SHOCT-like"/>
</dbReference>
<evidence type="ECO:0000259" key="3">
    <source>
        <dbReference type="Pfam" id="PF08044"/>
    </source>
</evidence>
<proteinExistence type="predicted"/>
<accession>A0A557ZQT1</accession>
<evidence type="ECO:0000256" key="1">
    <source>
        <dbReference type="SAM" id="MobiDB-lite"/>
    </source>
</evidence>
<dbReference type="AlphaFoldDB" id="A0A557ZQT1"/>
<organism evidence="4 5">
    <name type="scientific">Amycolatopsis acidiphila</name>
    <dbReference type="NCBI Taxonomy" id="715473"/>
    <lineage>
        <taxon>Bacteria</taxon>
        <taxon>Bacillati</taxon>
        <taxon>Actinomycetota</taxon>
        <taxon>Actinomycetes</taxon>
        <taxon>Pseudonocardiales</taxon>
        <taxon>Pseudonocardiaceae</taxon>
        <taxon>Amycolatopsis</taxon>
    </lineage>
</organism>
<protein>
    <submittedName>
        <fullName evidence="4">DUF1707 domain-containing protein</fullName>
    </submittedName>
</protein>
<comment type="caution">
    <text evidence="4">The sequence shown here is derived from an EMBL/GenBank/DDBJ whole genome shotgun (WGS) entry which is preliminary data.</text>
</comment>
<sequence length="219" mass="24323">MEWGEGDWSGMVNDFGSSGLRVGDADREAAMTALGEHLSAGRVDIDEYGDRTARVSSAKTRRELLAVFDDLPEPRPKLAGEEEPPAQAAPPRRAGGGLRRSLAALVPLSWLAATVVGVFGQYWMWLVFVVPVALTALWGGGAGWVRRSASMENWMDFPGQDPRDWGDPAQWGMGYFYSGSDRGRHDRDAQRHDRDAARRDRAAARRDRDAARRNRRVGW</sequence>
<dbReference type="EMBL" id="VJZA01000138">
    <property type="protein sequence ID" value="TVT14341.1"/>
    <property type="molecule type" value="Genomic_DNA"/>
</dbReference>